<keyword evidence="2" id="KW-1185">Reference proteome</keyword>
<reference evidence="1 2" key="1">
    <citation type="submission" date="2013-08" db="EMBL/GenBank/DDBJ databases">
        <title>draft genome of Halomonas huanghegensis, strain BJGMM-B45T.</title>
        <authorList>
            <person name="Miao C."/>
            <person name="Wan Y."/>
            <person name="Jin W."/>
        </authorList>
    </citation>
    <scope>NUCLEOTIDE SEQUENCE [LARGE SCALE GENOMIC DNA]</scope>
    <source>
        <strain evidence="1 2">BJGMM-B45</strain>
    </source>
</reference>
<sequence length="260" mass="29541">MEHSTPKRVFLDNCILSISDTVQGAQKNHQINWGGKEHTVKISGFEGKPLPKESQPWKREQVECMPTIGRLARQDVIALSSYVETMFEGWKRPGSSSATAIGNVFNGVEFEHVEAAVERSYFFQSSLDEHVDSQSMIKFCKWLLNIDPNVLIDKVTQAKSLPSFQVANLRNVKRFSELCKGLSEKQYPDAFHLWTAEVNGADFFLTIDKKFIHVMTETNRVDLPCPPLSPSQLLNQLGIDERDPIEYMEGVFYDILGRRG</sequence>
<proteinExistence type="predicted"/>
<dbReference type="SUPFAM" id="SSF88723">
    <property type="entry name" value="PIN domain-like"/>
    <property type="match status" value="1"/>
</dbReference>
<dbReference type="EMBL" id="AVBC01000011">
    <property type="protein sequence ID" value="ERL53112.1"/>
    <property type="molecule type" value="Genomic_DNA"/>
</dbReference>
<dbReference type="STRING" id="1178482.AR456_12205"/>
<comment type="caution">
    <text evidence="1">The sequence shown here is derived from an EMBL/GenBank/DDBJ whole genome shotgun (WGS) entry which is preliminary data.</text>
</comment>
<evidence type="ECO:0000313" key="2">
    <source>
        <dbReference type="Proteomes" id="UP000019113"/>
    </source>
</evidence>
<dbReference type="KEGG" id="hhu:AR456_12205"/>
<evidence type="ECO:0000313" key="1">
    <source>
        <dbReference type="EMBL" id="ERL53112.1"/>
    </source>
</evidence>
<dbReference type="eggNOG" id="ENOG50326I4">
    <property type="taxonomic scope" value="Bacteria"/>
</dbReference>
<evidence type="ECO:0008006" key="3">
    <source>
        <dbReference type="Google" id="ProtNLM"/>
    </source>
</evidence>
<dbReference type="RefSeq" id="WP_021817094.1">
    <property type="nucleotide sequence ID" value="NZ_AVBC01000011.1"/>
</dbReference>
<protein>
    <recommendedName>
        <fullName evidence="3">PIN domain-containing protein</fullName>
    </recommendedName>
</protein>
<name>W1NC25_9GAMM</name>
<gene>
    <name evidence="1" type="ORF">BJB45_17710</name>
</gene>
<dbReference type="AlphaFoldDB" id="W1NC25"/>
<dbReference type="OrthoDB" id="6400131at2"/>
<organism evidence="1 2">
    <name type="scientific">Halomonas huangheensis</name>
    <dbReference type="NCBI Taxonomy" id="1178482"/>
    <lineage>
        <taxon>Bacteria</taxon>
        <taxon>Pseudomonadati</taxon>
        <taxon>Pseudomonadota</taxon>
        <taxon>Gammaproteobacteria</taxon>
        <taxon>Oceanospirillales</taxon>
        <taxon>Halomonadaceae</taxon>
        <taxon>Halomonas</taxon>
    </lineage>
</organism>
<dbReference type="Proteomes" id="UP000019113">
    <property type="component" value="Unassembled WGS sequence"/>
</dbReference>
<accession>W1NC25</accession>
<dbReference type="InterPro" id="IPR029060">
    <property type="entry name" value="PIN-like_dom_sf"/>
</dbReference>